<comment type="caution">
    <text evidence="1">The sequence shown here is derived from an EMBL/GenBank/DDBJ whole genome shotgun (WGS) entry which is preliminary data.</text>
</comment>
<protein>
    <submittedName>
        <fullName evidence="1">Uncharacterized protein</fullName>
    </submittedName>
</protein>
<evidence type="ECO:0000313" key="1">
    <source>
        <dbReference type="EMBL" id="KAI0042888.1"/>
    </source>
</evidence>
<keyword evidence="2" id="KW-1185">Reference proteome</keyword>
<evidence type="ECO:0000313" key="2">
    <source>
        <dbReference type="Proteomes" id="UP000814033"/>
    </source>
</evidence>
<reference evidence="1" key="1">
    <citation type="submission" date="2021-02" db="EMBL/GenBank/DDBJ databases">
        <authorList>
            <consortium name="DOE Joint Genome Institute"/>
            <person name="Ahrendt S."/>
            <person name="Looney B.P."/>
            <person name="Miyauchi S."/>
            <person name="Morin E."/>
            <person name="Drula E."/>
            <person name="Courty P.E."/>
            <person name="Chicoki N."/>
            <person name="Fauchery L."/>
            <person name="Kohler A."/>
            <person name="Kuo A."/>
            <person name="Labutti K."/>
            <person name="Pangilinan J."/>
            <person name="Lipzen A."/>
            <person name="Riley R."/>
            <person name="Andreopoulos W."/>
            <person name="He G."/>
            <person name="Johnson J."/>
            <person name="Barry K.W."/>
            <person name="Grigoriev I.V."/>
            <person name="Nagy L."/>
            <person name="Hibbett D."/>
            <person name="Henrissat B."/>
            <person name="Matheny P.B."/>
            <person name="Labbe J."/>
            <person name="Martin F."/>
        </authorList>
    </citation>
    <scope>NUCLEOTIDE SEQUENCE</scope>
    <source>
        <strain evidence="1">FP105234-sp</strain>
    </source>
</reference>
<organism evidence="1 2">
    <name type="scientific">Auriscalpium vulgare</name>
    <dbReference type="NCBI Taxonomy" id="40419"/>
    <lineage>
        <taxon>Eukaryota</taxon>
        <taxon>Fungi</taxon>
        <taxon>Dikarya</taxon>
        <taxon>Basidiomycota</taxon>
        <taxon>Agaricomycotina</taxon>
        <taxon>Agaricomycetes</taxon>
        <taxon>Russulales</taxon>
        <taxon>Auriscalpiaceae</taxon>
        <taxon>Auriscalpium</taxon>
    </lineage>
</organism>
<dbReference type="EMBL" id="MU276043">
    <property type="protein sequence ID" value="KAI0042888.1"/>
    <property type="molecule type" value="Genomic_DNA"/>
</dbReference>
<dbReference type="Proteomes" id="UP000814033">
    <property type="component" value="Unassembled WGS sequence"/>
</dbReference>
<sequence>MASTVWRHDPKEILQRRPSLSTYLIPIDDAYVVFRLNPVATLEALKDPIATEQAAALTTKKYVGYISRVLDFTVSPERRFHQFKCTCHLLSNSIPVASAADHTEETMFVPIAPATHPEGRMALSPTPPLPWSGLCHHTLNAIDLRVSTDRGPDIDHSLSPMIPYDQDSYMARVIKTDVLRQSYLRAVYEAAHPQPSNTTPFPRSSSANPYRRRVDWTQEVLRDPFGSWEDPESQFMPVVDFDVDLSTVAEFTDAKHFFEEIAALKRIRAESEARRRVRKERLAVQRLEKEREHSAATAQHSHKSSSLVSRLTGKTRAKVESKSSSEKTLVPDGKLKARRVGLPRYDTIKNGIASLSRVVISVARRSCLPPRRVWQTSAQIGCRI</sequence>
<reference evidence="1" key="2">
    <citation type="journal article" date="2022" name="New Phytol.">
        <title>Evolutionary transition to the ectomycorrhizal habit in the genomes of a hyperdiverse lineage of mushroom-forming fungi.</title>
        <authorList>
            <person name="Looney B."/>
            <person name="Miyauchi S."/>
            <person name="Morin E."/>
            <person name="Drula E."/>
            <person name="Courty P.E."/>
            <person name="Kohler A."/>
            <person name="Kuo A."/>
            <person name="LaButti K."/>
            <person name="Pangilinan J."/>
            <person name="Lipzen A."/>
            <person name="Riley R."/>
            <person name="Andreopoulos W."/>
            <person name="He G."/>
            <person name="Johnson J."/>
            <person name="Nolan M."/>
            <person name="Tritt A."/>
            <person name="Barry K.W."/>
            <person name="Grigoriev I.V."/>
            <person name="Nagy L.G."/>
            <person name="Hibbett D."/>
            <person name="Henrissat B."/>
            <person name="Matheny P.B."/>
            <person name="Labbe J."/>
            <person name="Martin F.M."/>
        </authorList>
    </citation>
    <scope>NUCLEOTIDE SEQUENCE</scope>
    <source>
        <strain evidence="1">FP105234-sp</strain>
    </source>
</reference>
<accession>A0ACB8RFM3</accession>
<gene>
    <name evidence="1" type="ORF">FA95DRAFT_510865</name>
</gene>
<proteinExistence type="predicted"/>
<name>A0ACB8RFM3_9AGAM</name>